<dbReference type="InterPro" id="IPR036812">
    <property type="entry name" value="NAD(P)_OxRdtase_dom_sf"/>
</dbReference>
<evidence type="ECO:0000256" key="2">
    <source>
        <dbReference type="ARBA" id="ARBA00022857"/>
    </source>
</evidence>
<dbReference type="AlphaFoldDB" id="A0A9P8RU70"/>
<organism evidence="6 7">
    <name type="scientific">Trichoglossum hirsutum</name>
    <dbReference type="NCBI Taxonomy" id="265104"/>
    <lineage>
        <taxon>Eukaryota</taxon>
        <taxon>Fungi</taxon>
        <taxon>Dikarya</taxon>
        <taxon>Ascomycota</taxon>
        <taxon>Pezizomycotina</taxon>
        <taxon>Geoglossomycetes</taxon>
        <taxon>Geoglossales</taxon>
        <taxon>Geoglossaceae</taxon>
        <taxon>Trichoglossum</taxon>
    </lineage>
</organism>
<keyword evidence="2" id="KW-0521">NADP</keyword>
<gene>
    <name evidence="6" type="ORF">GP486_000119</name>
</gene>
<dbReference type="PANTHER" id="PTHR43364:SF9">
    <property type="entry name" value="OXIDOREDUCTASE"/>
    <property type="match status" value="1"/>
</dbReference>
<comment type="similarity">
    <text evidence="1">Belongs to the aldo/keto reductase family.</text>
</comment>
<keyword evidence="7" id="KW-1185">Reference proteome</keyword>
<dbReference type="InterPro" id="IPR023210">
    <property type="entry name" value="NADP_OxRdtase_dom"/>
</dbReference>
<evidence type="ECO:0000259" key="5">
    <source>
        <dbReference type="Pfam" id="PF00248"/>
    </source>
</evidence>
<sequence length="367" mass="41706">MTTKWTIVPKSLRESIKATKAEYRQVGKSGLRISNPILGCLSYGDPKWLDWVLEEKEALPVLNAAFRRGINTWDTANIYSNGASERIIGNAMRKFNIPRHKLVIMTKCHRTMVDEADDDPGSMVAFMDGKVAKSKDYVNQYGLSRSAIFRAVEDSLRRLDTDYIDILQVHRFDNTVPPEETMRALDDLVRCGKVRYIGASSMWAYQLATLQFVAQKNGWTKFISMQSHYSLLYREEEREVIKYCDSTGVGLLAWSPLAAGHLARDPQCFGSTTRSAGDTKGPRFPTGQSSADKEIIRRVQEIAQKRRWAMSQVALAWVNKRVTAPVVGLNSIEKMDEVLEARDKTLTEDEEKYLEEPYVPKEIQGHE</sequence>
<reference evidence="6" key="1">
    <citation type="submission" date="2021-03" db="EMBL/GenBank/DDBJ databases">
        <title>Comparative genomics and phylogenomic investigation of the class Geoglossomycetes provide insights into ecological specialization and systematics.</title>
        <authorList>
            <person name="Melie T."/>
            <person name="Pirro S."/>
            <person name="Miller A.N."/>
            <person name="Quandt A."/>
        </authorList>
    </citation>
    <scope>NUCLEOTIDE SEQUENCE</scope>
    <source>
        <strain evidence="6">CAQ_001_2017</strain>
    </source>
</reference>
<proteinExistence type="inferred from homology"/>
<dbReference type="GO" id="GO:0005829">
    <property type="term" value="C:cytosol"/>
    <property type="evidence" value="ECO:0007669"/>
    <property type="project" value="UniProtKB-ARBA"/>
</dbReference>
<name>A0A9P8RU70_9PEZI</name>
<feature type="domain" description="NADP-dependent oxidoreductase" evidence="5">
    <location>
        <begin position="39"/>
        <end position="356"/>
    </location>
</feature>
<accession>A0A9P8RU70</accession>
<evidence type="ECO:0000313" key="6">
    <source>
        <dbReference type="EMBL" id="KAH0566477.1"/>
    </source>
</evidence>
<evidence type="ECO:0000256" key="1">
    <source>
        <dbReference type="ARBA" id="ARBA00007905"/>
    </source>
</evidence>
<dbReference type="SUPFAM" id="SSF51430">
    <property type="entry name" value="NAD(P)-linked oxidoreductase"/>
    <property type="match status" value="1"/>
</dbReference>
<dbReference type="EMBL" id="JAGHQM010000006">
    <property type="protein sequence ID" value="KAH0566477.1"/>
    <property type="molecule type" value="Genomic_DNA"/>
</dbReference>
<dbReference type="PANTHER" id="PTHR43364">
    <property type="entry name" value="NADH-SPECIFIC METHYLGLYOXAL REDUCTASE-RELATED"/>
    <property type="match status" value="1"/>
</dbReference>
<evidence type="ECO:0000256" key="3">
    <source>
        <dbReference type="ARBA" id="ARBA00023002"/>
    </source>
</evidence>
<dbReference type="Proteomes" id="UP000750711">
    <property type="component" value="Unassembled WGS sequence"/>
</dbReference>
<dbReference type="Pfam" id="PF00248">
    <property type="entry name" value="Aldo_ket_red"/>
    <property type="match status" value="1"/>
</dbReference>
<dbReference type="FunFam" id="3.20.20.100:FF:000004">
    <property type="entry name" value="Oxidoreductase, aldo/keto reductase"/>
    <property type="match status" value="1"/>
</dbReference>
<evidence type="ECO:0000313" key="7">
    <source>
        <dbReference type="Proteomes" id="UP000750711"/>
    </source>
</evidence>
<dbReference type="InterPro" id="IPR050523">
    <property type="entry name" value="AKR_Detox_Biosynth"/>
</dbReference>
<keyword evidence="3" id="KW-0560">Oxidoreductase</keyword>
<dbReference type="Gene3D" id="3.20.20.100">
    <property type="entry name" value="NADP-dependent oxidoreductase domain"/>
    <property type="match status" value="1"/>
</dbReference>
<comment type="caution">
    <text evidence="6">The sequence shown here is derived from an EMBL/GenBank/DDBJ whole genome shotgun (WGS) entry which is preliminary data.</text>
</comment>
<feature type="region of interest" description="Disordered" evidence="4">
    <location>
        <begin position="271"/>
        <end position="290"/>
    </location>
</feature>
<dbReference type="CDD" id="cd19079">
    <property type="entry name" value="AKR_EcYajO-like"/>
    <property type="match status" value="1"/>
</dbReference>
<protein>
    <recommendedName>
        <fullName evidence="5">NADP-dependent oxidoreductase domain-containing protein</fullName>
    </recommendedName>
</protein>
<dbReference type="GO" id="GO:0016491">
    <property type="term" value="F:oxidoreductase activity"/>
    <property type="evidence" value="ECO:0007669"/>
    <property type="project" value="UniProtKB-KW"/>
</dbReference>
<evidence type="ECO:0000256" key="4">
    <source>
        <dbReference type="SAM" id="MobiDB-lite"/>
    </source>
</evidence>